<dbReference type="Proteomes" id="UP001215280">
    <property type="component" value="Unassembled WGS sequence"/>
</dbReference>
<evidence type="ECO:0000313" key="1">
    <source>
        <dbReference type="EMBL" id="KAJ7720368.1"/>
    </source>
</evidence>
<organism evidence="1 2">
    <name type="scientific">Mycena maculata</name>
    <dbReference type="NCBI Taxonomy" id="230809"/>
    <lineage>
        <taxon>Eukaryota</taxon>
        <taxon>Fungi</taxon>
        <taxon>Dikarya</taxon>
        <taxon>Basidiomycota</taxon>
        <taxon>Agaricomycotina</taxon>
        <taxon>Agaricomycetes</taxon>
        <taxon>Agaricomycetidae</taxon>
        <taxon>Agaricales</taxon>
        <taxon>Marasmiineae</taxon>
        <taxon>Mycenaceae</taxon>
        <taxon>Mycena</taxon>
    </lineage>
</organism>
<sequence length="194" mass="20719">MPFDSNAAMARILGTSLPDAMLSQIEGNAPRDVKEMAVKWLDIFHAPPKCFAGASTRKTAITEVSLDPNPLEDTRILTMVCELDVMEDILDGEDKLSNAFIVVVIDECVSSAVTALDYAEGGPGICGVSQSLNTVFHNPVALGAKLRFINTTLAATSGTTSCRSEVWDVTQRRLVATAVFVGMSSSPPKSQARL</sequence>
<evidence type="ECO:0008006" key="3">
    <source>
        <dbReference type="Google" id="ProtNLM"/>
    </source>
</evidence>
<dbReference type="InterPro" id="IPR029069">
    <property type="entry name" value="HotDog_dom_sf"/>
</dbReference>
<accession>A0AAD7HHK1</accession>
<gene>
    <name evidence="1" type="ORF">DFH07DRAFT_858644</name>
</gene>
<dbReference type="AlphaFoldDB" id="A0AAD7HHK1"/>
<protein>
    <recommendedName>
        <fullName evidence="3">Thioesterase domain-containing protein</fullName>
    </recommendedName>
</protein>
<proteinExistence type="predicted"/>
<comment type="caution">
    <text evidence="1">The sequence shown here is derived from an EMBL/GenBank/DDBJ whole genome shotgun (WGS) entry which is preliminary data.</text>
</comment>
<reference evidence="1" key="1">
    <citation type="submission" date="2023-03" db="EMBL/GenBank/DDBJ databases">
        <title>Massive genome expansion in bonnet fungi (Mycena s.s.) driven by repeated elements and novel gene families across ecological guilds.</title>
        <authorList>
            <consortium name="Lawrence Berkeley National Laboratory"/>
            <person name="Harder C.B."/>
            <person name="Miyauchi S."/>
            <person name="Viragh M."/>
            <person name="Kuo A."/>
            <person name="Thoen E."/>
            <person name="Andreopoulos B."/>
            <person name="Lu D."/>
            <person name="Skrede I."/>
            <person name="Drula E."/>
            <person name="Henrissat B."/>
            <person name="Morin E."/>
            <person name="Kohler A."/>
            <person name="Barry K."/>
            <person name="LaButti K."/>
            <person name="Morin E."/>
            <person name="Salamov A."/>
            <person name="Lipzen A."/>
            <person name="Mereny Z."/>
            <person name="Hegedus B."/>
            <person name="Baldrian P."/>
            <person name="Stursova M."/>
            <person name="Weitz H."/>
            <person name="Taylor A."/>
            <person name="Grigoriev I.V."/>
            <person name="Nagy L.G."/>
            <person name="Martin F."/>
            <person name="Kauserud H."/>
        </authorList>
    </citation>
    <scope>NUCLEOTIDE SEQUENCE</scope>
    <source>
        <strain evidence="1">CBHHK188m</strain>
    </source>
</reference>
<dbReference type="EMBL" id="JARJLG010000280">
    <property type="protein sequence ID" value="KAJ7720368.1"/>
    <property type="molecule type" value="Genomic_DNA"/>
</dbReference>
<dbReference type="Gene3D" id="3.10.129.10">
    <property type="entry name" value="Hotdog Thioesterase"/>
    <property type="match status" value="1"/>
</dbReference>
<evidence type="ECO:0000313" key="2">
    <source>
        <dbReference type="Proteomes" id="UP001215280"/>
    </source>
</evidence>
<dbReference type="CDD" id="cd03440">
    <property type="entry name" value="hot_dog"/>
    <property type="match status" value="1"/>
</dbReference>
<name>A0AAD7HHK1_9AGAR</name>
<dbReference type="SUPFAM" id="SSF54637">
    <property type="entry name" value="Thioesterase/thiol ester dehydrase-isomerase"/>
    <property type="match status" value="1"/>
</dbReference>
<keyword evidence="2" id="KW-1185">Reference proteome</keyword>